<evidence type="ECO:0000313" key="7">
    <source>
        <dbReference type="EMBL" id="VDI63890.1"/>
    </source>
</evidence>
<dbReference type="Gene3D" id="2.60.40.10">
    <property type="entry name" value="Immunoglobulins"/>
    <property type="match status" value="3"/>
</dbReference>
<evidence type="ECO:0000256" key="5">
    <source>
        <dbReference type="ARBA" id="ARBA00023157"/>
    </source>
</evidence>
<dbReference type="AlphaFoldDB" id="A0A8B6GH50"/>
<name>A0A8B6GH50_MYTGA</name>
<gene>
    <name evidence="7" type="ORF">MGAL_10B078618</name>
</gene>
<dbReference type="SMART" id="SM00409">
    <property type="entry name" value="IG"/>
    <property type="match status" value="2"/>
</dbReference>
<keyword evidence="4" id="KW-0472">Membrane</keyword>
<feature type="non-terminal residue" evidence="7">
    <location>
        <position position="291"/>
    </location>
</feature>
<dbReference type="InterPro" id="IPR013162">
    <property type="entry name" value="CD80_C2-set"/>
</dbReference>
<accession>A0A8B6GH50</accession>
<feature type="non-terminal residue" evidence="7">
    <location>
        <position position="1"/>
    </location>
</feature>
<feature type="domain" description="Ig-like" evidence="6">
    <location>
        <begin position="9"/>
        <end position="84"/>
    </location>
</feature>
<sequence length="291" mass="31447">CLADVVVYVDEGSVKILKCPFKSDIGQVITWFGPPNFTRYTIGTLVDPNLTFRDRLNVTGDTENREYNLQISDIKSRDEGTYRCGGISNGLSRTEIFNLIVTAQPTSGPLLKQIPNGQVVVGTTINLTCTVIGGKPIANISWKCGEYFNKSDQSSTMVALSSIQLNVSKSDNDKMCNCTASHSLWTPAKTTYIHFDVAYAPITNPTIQAPSDGIITGTSVTLTCTVSGGNPLVTLTWDCAGIKSNNTAGSTASYDVTFSVDKSSNNKVCTCSATHPIMSYRPSVQHRLVVY</sequence>
<evidence type="ECO:0000313" key="8">
    <source>
        <dbReference type="Proteomes" id="UP000596742"/>
    </source>
</evidence>
<keyword evidence="8" id="KW-1185">Reference proteome</keyword>
<dbReference type="InterPro" id="IPR036179">
    <property type="entry name" value="Ig-like_dom_sf"/>
</dbReference>
<dbReference type="GO" id="GO:0016020">
    <property type="term" value="C:membrane"/>
    <property type="evidence" value="ECO:0007669"/>
    <property type="project" value="UniProtKB-SubCell"/>
</dbReference>
<keyword evidence="5" id="KW-1015">Disulfide bond</keyword>
<dbReference type="OrthoDB" id="6153876at2759"/>
<comment type="subcellular location">
    <subcellularLocation>
        <location evidence="1">Membrane</location>
        <topology evidence="1">Single-pass membrane protein</topology>
    </subcellularLocation>
</comment>
<protein>
    <recommendedName>
        <fullName evidence="6">Ig-like domain-containing protein</fullName>
    </recommendedName>
</protein>
<dbReference type="PANTHER" id="PTHR45889">
    <property type="entry name" value="IG-LIKE DOMAIN-CONTAINING PROTEIN"/>
    <property type="match status" value="1"/>
</dbReference>
<feature type="domain" description="Ig-like" evidence="6">
    <location>
        <begin position="109"/>
        <end position="194"/>
    </location>
</feature>
<keyword evidence="3" id="KW-1133">Transmembrane helix</keyword>
<dbReference type="InterPro" id="IPR013783">
    <property type="entry name" value="Ig-like_fold"/>
</dbReference>
<comment type="caution">
    <text evidence="7">The sequence shown here is derived from an EMBL/GenBank/DDBJ whole genome shotgun (WGS) entry which is preliminary data.</text>
</comment>
<evidence type="ECO:0000256" key="1">
    <source>
        <dbReference type="ARBA" id="ARBA00004167"/>
    </source>
</evidence>
<evidence type="ECO:0000256" key="2">
    <source>
        <dbReference type="ARBA" id="ARBA00022692"/>
    </source>
</evidence>
<dbReference type="PANTHER" id="PTHR45889:SF8">
    <property type="entry name" value="IG-LIKE DOMAIN-CONTAINING PROTEIN"/>
    <property type="match status" value="1"/>
</dbReference>
<evidence type="ECO:0000256" key="3">
    <source>
        <dbReference type="ARBA" id="ARBA00022989"/>
    </source>
</evidence>
<dbReference type="Pfam" id="PF07686">
    <property type="entry name" value="V-set"/>
    <property type="match status" value="1"/>
</dbReference>
<reference evidence="7" key="1">
    <citation type="submission" date="2018-11" db="EMBL/GenBank/DDBJ databases">
        <authorList>
            <person name="Alioto T."/>
            <person name="Alioto T."/>
        </authorList>
    </citation>
    <scope>NUCLEOTIDE SEQUENCE</scope>
</reference>
<organism evidence="7 8">
    <name type="scientific">Mytilus galloprovincialis</name>
    <name type="common">Mediterranean mussel</name>
    <dbReference type="NCBI Taxonomy" id="29158"/>
    <lineage>
        <taxon>Eukaryota</taxon>
        <taxon>Metazoa</taxon>
        <taxon>Spiralia</taxon>
        <taxon>Lophotrochozoa</taxon>
        <taxon>Mollusca</taxon>
        <taxon>Bivalvia</taxon>
        <taxon>Autobranchia</taxon>
        <taxon>Pteriomorphia</taxon>
        <taxon>Mytilida</taxon>
        <taxon>Mytiloidea</taxon>
        <taxon>Mytilidae</taxon>
        <taxon>Mytilinae</taxon>
        <taxon>Mytilus</taxon>
    </lineage>
</organism>
<evidence type="ECO:0000256" key="4">
    <source>
        <dbReference type="ARBA" id="ARBA00023136"/>
    </source>
</evidence>
<dbReference type="EMBL" id="UYJE01008431">
    <property type="protein sequence ID" value="VDI63890.1"/>
    <property type="molecule type" value="Genomic_DNA"/>
</dbReference>
<dbReference type="Pfam" id="PF08205">
    <property type="entry name" value="C2-set_2"/>
    <property type="match status" value="1"/>
</dbReference>
<dbReference type="InterPro" id="IPR003599">
    <property type="entry name" value="Ig_sub"/>
</dbReference>
<proteinExistence type="predicted"/>
<evidence type="ECO:0000259" key="6">
    <source>
        <dbReference type="PROSITE" id="PS50835"/>
    </source>
</evidence>
<keyword evidence="2" id="KW-0812">Transmembrane</keyword>
<dbReference type="Proteomes" id="UP000596742">
    <property type="component" value="Unassembled WGS sequence"/>
</dbReference>
<dbReference type="SUPFAM" id="SSF48726">
    <property type="entry name" value="Immunoglobulin"/>
    <property type="match status" value="3"/>
</dbReference>
<feature type="domain" description="Ig-like" evidence="6">
    <location>
        <begin position="201"/>
        <end position="285"/>
    </location>
</feature>
<dbReference type="InterPro" id="IPR007110">
    <property type="entry name" value="Ig-like_dom"/>
</dbReference>
<dbReference type="InterPro" id="IPR013106">
    <property type="entry name" value="Ig_V-set"/>
</dbReference>
<dbReference type="PROSITE" id="PS50835">
    <property type="entry name" value="IG_LIKE"/>
    <property type="match status" value="3"/>
</dbReference>